<keyword evidence="1" id="KW-1133">Transmembrane helix</keyword>
<feature type="transmembrane region" description="Helical" evidence="1">
    <location>
        <begin position="399"/>
        <end position="420"/>
    </location>
</feature>
<dbReference type="OMA" id="PGWTPRF"/>
<keyword evidence="1" id="KW-0812">Transmembrane</keyword>
<dbReference type="Pfam" id="PF04286">
    <property type="entry name" value="DUF445"/>
    <property type="match status" value="1"/>
</dbReference>
<dbReference type="Proteomes" id="UP000480222">
    <property type="component" value="Unassembled WGS sequence"/>
</dbReference>
<evidence type="ECO:0000313" key="2">
    <source>
        <dbReference type="EMBL" id="CAB0585720.1"/>
    </source>
</evidence>
<proteinExistence type="predicted"/>
<feature type="transmembrane region" description="Helical" evidence="1">
    <location>
        <begin position="20"/>
        <end position="39"/>
    </location>
</feature>
<protein>
    <submittedName>
        <fullName evidence="2">Uncharacterized protein</fullName>
    </submittedName>
</protein>
<dbReference type="PANTHER" id="PTHR38442:SF1">
    <property type="entry name" value="INNER MEMBRANE PROTEIN"/>
    <property type="match status" value="1"/>
</dbReference>
<dbReference type="PANTHER" id="PTHR38442">
    <property type="entry name" value="INNER MEMBRANE PROTEIN-RELATED"/>
    <property type="match status" value="1"/>
</dbReference>
<evidence type="ECO:0000256" key="1">
    <source>
        <dbReference type="SAM" id="Phobius"/>
    </source>
</evidence>
<evidence type="ECO:0000313" key="3">
    <source>
        <dbReference type="Proteomes" id="UP000480222"/>
    </source>
</evidence>
<reference evidence="2 3" key="1">
    <citation type="submission" date="2020-02" db="EMBL/GenBank/DDBJ databases">
        <authorList>
            <person name="Brisse S."/>
        </authorList>
    </citation>
    <scope>NUCLEOTIDE SEQUENCE [LARGE SCALE GENOMIC DNA]</scope>
    <source>
        <strain evidence="2">CIP107547</strain>
    </source>
</reference>
<dbReference type="EMBL" id="CADDAV010000008">
    <property type="protein sequence ID" value="CAB0585720.1"/>
    <property type="molecule type" value="Genomic_DNA"/>
</dbReference>
<keyword evidence="1" id="KW-0472">Membrane</keyword>
<accession>A0A1X4M7R0</accession>
<gene>
    <name evidence="2" type="ORF">CIP107547_00478</name>
</gene>
<feature type="transmembrane region" description="Helical" evidence="1">
    <location>
        <begin position="51"/>
        <end position="74"/>
    </location>
</feature>
<sequence length="422" mass="46863">MGTHSAELDRRRTLRNHKAFATGLLLVAAVIFLSCQWYTAHTDPTPVWVGFVRAAAEAGMVGGLADWFAVTALFRYPLGLKIPHTALVRNKKDQVGESLSSFVSENFLNPTLITQKVRQAQVPTVLADWLVQPDNAKRVSQEAGTFVAKVVRALDPQDAETVINAALLDKLAQPEWGPHVGKTLQQLIDEGLTDPIVDQLAGWMHKKATTSEALIIRILDERAPSWAPRFINDIVGERVYRELVQWTAAVDRDKNHEARHAIRRFLEKFAVDLQEDPVMIQKVEEIKHDIMGSAPVRNAAASIWASTSSAILAAVADPESIIRTKIAEYAMAWGERIHNDEQIRTQLDRRITGAAEFLAENYADQITSIIGETIERWDADEASDKIELMVGKDLQYIRLNGTVVGALAGLAIYTVSYLLFGL</sequence>
<dbReference type="GO" id="GO:0005886">
    <property type="term" value="C:plasma membrane"/>
    <property type="evidence" value="ECO:0007669"/>
    <property type="project" value="TreeGrafter"/>
</dbReference>
<dbReference type="AlphaFoldDB" id="A0A1X4M7R0"/>
<dbReference type="RefSeq" id="WP_004566459.1">
    <property type="nucleotide sequence ID" value="NZ_CAJDYE010000011.1"/>
</dbReference>
<organism evidence="2 3">
    <name type="scientific">Corynebacterium diphtheriae</name>
    <dbReference type="NCBI Taxonomy" id="1717"/>
    <lineage>
        <taxon>Bacteria</taxon>
        <taxon>Bacillati</taxon>
        <taxon>Actinomycetota</taxon>
        <taxon>Actinomycetes</taxon>
        <taxon>Mycobacteriales</taxon>
        <taxon>Corynebacteriaceae</taxon>
        <taxon>Corynebacterium</taxon>
    </lineage>
</organism>
<dbReference type="InterPro" id="IPR007383">
    <property type="entry name" value="DUF445"/>
</dbReference>
<name>A0A1X4M7R0_CORDP</name>
<comment type="caution">
    <text evidence="2">The sequence shown here is derived from an EMBL/GenBank/DDBJ whole genome shotgun (WGS) entry which is preliminary data.</text>
</comment>